<accession>A0A4P6JQU3</accession>
<evidence type="ECO:0000256" key="3">
    <source>
        <dbReference type="ARBA" id="ARBA00022729"/>
    </source>
</evidence>
<keyword evidence="5" id="KW-1185">Reference proteome</keyword>
<dbReference type="EMBL" id="CP035758">
    <property type="protein sequence ID" value="QBD77674.1"/>
    <property type="molecule type" value="Genomic_DNA"/>
</dbReference>
<reference evidence="4 5" key="1">
    <citation type="submission" date="2019-01" db="EMBL/GenBank/DDBJ databases">
        <title>Ktedonosporobacter rubrisoli SCAWS-G2.</title>
        <authorList>
            <person name="Huang Y."/>
            <person name="Yan B."/>
        </authorList>
    </citation>
    <scope>NUCLEOTIDE SEQUENCE [LARGE SCALE GENOMIC DNA]</scope>
    <source>
        <strain evidence="4 5">SCAWS-G2</strain>
    </source>
</reference>
<evidence type="ECO:0000313" key="4">
    <source>
        <dbReference type="EMBL" id="QBD77674.1"/>
    </source>
</evidence>
<gene>
    <name evidence="4" type="ORF">EPA93_17430</name>
</gene>
<name>A0A4P6JQU3_KTERU</name>
<dbReference type="KEGG" id="kbs:EPA93_17430"/>
<protein>
    <submittedName>
        <fullName evidence="4">ABC transporter substrate-binding protein</fullName>
    </submittedName>
</protein>
<evidence type="ECO:0000256" key="1">
    <source>
        <dbReference type="ARBA" id="ARBA00004418"/>
    </source>
</evidence>
<dbReference type="PANTHER" id="PTHR30024:SF47">
    <property type="entry name" value="TAURINE-BINDING PERIPLASMIC PROTEIN"/>
    <property type="match status" value="1"/>
</dbReference>
<dbReference type="Gene3D" id="3.40.190.10">
    <property type="entry name" value="Periplasmic binding protein-like II"/>
    <property type="match status" value="2"/>
</dbReference>
<keyword evidence="3" id="KW-0732">Signal</keyword>
<evidence type="ECO:0000256" key="2">
    <source>
        <dbReference type="ARBA" id="ARBA00010742"/>
    </source>
</evidence>
<sequence>MELRKRERMMPFSPRSLLSLLACLLLVGLSFVSCGATSPANSMALKVGQSAATVTYFPTYVAIQQGFFKAQGLTLDPPNPILLGNDAKVEAALESNNIDLATGTITAAFTVARVDGTIKLVGAMTNGYTIDIIVSQRFVQQTHLTEASPLEEKVKALVDKKIGDAGNSGTTEALIVYLFKMYGFDAQRDATLVNVGGTTAAGLAALANGSVDVLSFPAPAGPEAEVRGIGSIFISPVRGDIPAMVDQSYGVLFLKQSVIDAKPKAVQAFIRALAQAQEWIRRNPKRAKELLGKYLKLDQKNMDAVASLAMPSMAATPQISRQAFNTANEFHVKAGLLAVGPHYEDLVDSTLIHRALSGQASSS</sequence>
<dbReference type="AlphaFoldDB" id="A0A4P6JQU3"/>
<dbReference type="GO" id="GO:0042597">
    <property type="term" value="C:periplasmic space"/>
    <property type="evidence" value="ECO:0007669"/>
    <property type="project" value="UniProtKB-SubCell"/>
</dbReference>
<dbReference type="Proteomes" id="UP000290365">
    <property type="component" value="Chromosome"/>
</dbReference>
<dbReference type="SUPFAM" id="SSF53850">
    <property type="entry name" value="Periplasmic binding protein-like II"/>
    <property type="match status" value="1"/>
</dbReference>
<dbReference type="PANTHER" id="PTHR30024">
    <property type="entry name" value="ALIPHATIC SULFONATES-BINDING PROTEIN-RELATED"/>
    <property type="match status" value="1"/>
</dbReference>
<comment type="similarity">
    <text evidence="2">Belongs to the bacterial solute-binding protein SsuA/TauA family.</text>
</comment>
<dbReference type="OrthoDB" id="9815602at2"/>
<comment type="subcellular location">
    <subcellularLocation>
        <location evidence="1">Periplasm</location>
    </subcellularLocation>
</comment>
<organism evidence="4 5">
    <name type="scientific">Ktedonosporobacter rubrisoli</name>
    <dbReference type="NCBI Taxonomy" id="2509675"/>
    <lineage>
        <taxon>Bacteria</taxon>
        <taxon>Bacillati</taxon>
        <taxon>Chloroflexota</taxon>
        <taxon>Ktedonobacteria</taxon>
        <taxon>Ktedonobacterales</taxon>
        <taxon>Ktedonosporobacteraceae</taxon>
        <taxon>Ktedonosporobacter</taxon>
    </lineage>
</organism>
<evidence type="ECO:0000313" key="5">
    <source>
        <dbReference type="Proteomes" id="UP000290365"/>
    </source>
</evidence>
<dbReference type="Pfam" id="PF13379">
    <property type="entry name" value="NMT1_2"/>
    <property type="match status" value="1"/>
</dbReference>
<dbReference type="PROSITE" id="PS51257">
    <property type="entry name" value="PROKAR_LIPOPROTEIN"/>
    <property type="match status" value="1"/>
</dbReference>
<proteinExistence type="inferred from homology"/>